<sequence length="73" mass="8483">MKTWRFPNVIVHYKGVSGNLLIENQAHQNWLPTPLKQPNRIQRELDVESDVETPSKYSEQAAIERERAARPEA</sequence>
<feature type="compositionally biased region" description="Basic and acidic residues" evidence="1">
    <location>
        <begin position="62"/>
        <end position="73"/>
    </location>
</feature>
<name>A0ABP1S0U1_9HEXA</name>
<accession>A0ABP1S0U1</accession>
<organism evidence="2 3">
    <name type="scientific">Orchesella dallaii</name>
    <dbReference type="NCBI Taxonomy" id="48710"/>
    <lineage>
        <taxon>Eukaryota</taxon>
        <taxon>Metazoa</taxon>
        <taxon>Ecdysozoa</taxon>
        <taxon>Arthropoda</taxon>
        <taxon>Hexapoda</taxon>
        <taxon>Collembola</taxon>
        <taxon>Entomobryomorpha</taxon>
        <taxon>Entomobryoidea</taxon>
        <taxon>Orchesellidae</taxon>
        <taxon>Orchesellinae</taxon>
        <taxon>Orchesella</taxon>
    </lineage>
</organism>
<keyword evidence="3" id="KW-1185">Reference proteome</keyword>
<evidence type="ECO:0000313" key="3">
    <source>
        <dbReference type="Proteomes" id="UP001642540"/>
    </source>
</evidence>
<reference evidence="2 3" key="1">
    <citation type="submission" date="2024-08" db="EMBL/GenBank/DDBJ databases">
        <authorList>
            <person name="Cucini C."/>
            <person name="Frati F."/>
        </authorList>
    </citation>
    <scope>NUCLEOTIDE SEQUENCE [LARGE SCALE GENOMIC DNA]</scope>
</reference>
<dbReference type="Proteomes" id="UP001642540">
    <property type="component" value="Unassembled WGS sequence"/>
</dbReference>
<protein>
    <submittedName>
        <fullName evidence="2">Uncharacterized protein</fullName>
    </submittedName>
</protein>
<dbReference type="EMBL" id="CAXLJM020000133">
    <property type="protein sequence ID" value="CAL8140187.1"/>
    <property type="molecule type" value="Genomic_DNA"/>
</dbReference>
<gene>
    <name evidence="2" type="ORF">ODALV1_LOCUS28182</name>
</gene>
<feature type="region of interest" description="Disordered" evidence="1">
    <location>
        <begin position="45"/>
        <end position="73"/>
    </location>
</feature>
<evidence type="ECO:0000313" key="2">
    <source>
        <dbReference type="EMBL" id="CAL8140187.1"/>
    </source>
</evidence>
<comment type="caution">
    <text evidence="2">The sequence shown here is derived from an EMBL/GenBank/DDBJ whole genome shotgun (WGS) entry which is preliminary data.</text>
</comment>
<evidence type="ECO:0000256" key="1">
    <source>
        <dbReference type="SAM" id="MobiDB-lite"/>
    </source>
</evidence>
<proteinExistence type="predicted"/>